<keyword evidence="1" id="KW-0812">Transmembrane</keyword>
<keyword evidence="1" id="KW-0472">Membrane</keyword>
<evidence type="ECO:0008006" key="5">
    <source>
        <dbReference type="Google" id="ProtNLM"/>
    </source>
</evidence>
<protein>
    <recommendedName>
        <fullName evidence="5">Cupin-like domain-containing protein</fullName>
    </recommendedName>
</protein>
<evidence type="ECO:0000256" key="1">
    <source>
        <dbReference type="SAM" id="Phobius"/>
    </source>
</evidence>
<dbReference type="EMBL" id="AMQN01012193">
    <property type="status" value="NOT_ANNOTATED_CDS"/>
    <property type="molecule type" value="Genomic_DNA"/>
</dbReference>
<dbReference type="Gene3D" id="2.60.120.650">
    <property type="entry name" value="Cupin"/>
    <property type="match status" value="1"/>
</dbReference>
<dbReference type="AlphaFoldDB" id="R7TLG1"/>
<evidence type="ECO:0000313" key="2">
    <source>
        <dbReference type="EMBL" id="ELT94683.1"/>
    </source>
</evidence>
<dbReference type="STRING" id="283909.R7TLG1"/>
<accession>R7TLG1</accession>
<keyword evidence="1" id="KW-1133">Transmembrane helix</keyword>
<evidence type="ECO:0000313" key="3">
    <source>
        <dbReference type="EnsemblMetazoa" id="CapteP93822"/>
    </source>
</evidence>
<dbReference type="EMBL" id="KB309360">
    <property type="protein sequence ID" value="ELT94683.1"/>
    <property type="molecule type" value="Genomic_DNA"/>
</dbReference>
<evidence type="ECO:0000313" key="4">
    <source>
        <dbReference type="Proteomes" id="UP000014760"/>
    </source>
</evidence>
<name>R7TLG1_CAPTE</name>
<reference evidence="4" key="1">
    <citation type="submission" date="2012-12" db="EMBL/GenBank/DDBJ databases">
        <authorList>
            <person name="Hellsten U."/>
            <person name="Grimwood J."/>
            <person name="Chapman J.A."/>
            <person name="Shapiro H."/>
            <person name="Aerts A."/>
            <person name="Otillar R.P."/>
            <person name="Terry A.Y."/>
            <person name="Boore J.L."/>
            <person name="Simakov O."/>
            <person name="Marletaz F."/>
            <person name="Cho S.-J."/>
            <person name="Edsinger-Gonzales E."/>
            <person name="Havlak P."/>
            <person name="Kuo D.-H."/>
            <person name="Larsson T."/>
            <person name="Lv J."/>
            <person name="Arendt D."/>
            <person name="Savage R."/>
            <person name="Osoegawa K."/>
            <person name="de Jong P."/>
            <person name="Lindberg D.R."/>
            <person name="Seaver E.C."/>
            <person name="Weisblat D.A."/>
            <person name="Putnam N.H."/>
            <person name="Grigoriev I.V."/>
            <person name="Rokhsar D.S."/>
        </authorList>
    </citation>
    <scope>NUCLEOTIDE SEQUENCE</scope>
    <source>
        <strain evidence="4">I ESC-2004</strain>
    </source>
</reference>
<organism evidence="2">
    <name type="scientific">Capitella teleta</name>
    <name type="common">Polychaete worm</name>
    <dbReference type="NCBI Taxonomy" id="283909"/>
    <lineage>
        <taxon>Eukaryota</taxon>
        <taxon>Metazoa</taxon>
        <taxon>Spiralia</taxon>
        <taxon>Lophotrochozoa</taxon>
        <taxon>Annelida</taxon>
        <taxon>Polychaeta</taxon>
        <taxon>Sedentaria</taxon>
        <taxon>Scolecida</taxon>
        <taxon>Capitellidae</taxon>
        <taxon>Capitella</taxon>
    </lineage>
</organism>
<reference evidence="2 4" key="2">
    <citation type="journal article" date="2013" name="Nature">
        <title>Insights into bilaterian evolution from three spiralian genomes.</title>
        <authorList>
            <person name="Simakov O."/>
            <person name="Marletaz F."/>
            <person name="Cho S.J."/>
            <person name="Edsinger-Gonzales E."/>
            <person name="Havlak P."/>
            <person name="Hellsten U."/>
            <person name="Kuo D.H."/>
            <person name="Larsson T."/>
            <person name="Lv J."/>
            <person name="Arendt D."/>
            <person name="Savage R."/>
            <person name="Osoegawa K."/>
            <person name="de Jong P."/>
            <person name="Grimwood J."/>
            <person name="Chapman J.A."/>
            <person name="Shapiro H."/>
            <person name="Aerts A."/>
            <person name="Otillar R.P."/>
            <person name="Terry A.Y."/>
            <person name="Boore J.L."/>
            <person name="Grigoriev I.V."/>
            <person name="Lindberg D.R."/>
            <person name="Seaver E.C."/>
            <person name="Weisblat D.A."/>
            <person name="Putnam N.H."/>
            <person name="Rokhsar D.S."/>
        </authorList>
    </citation>
    <scope>NUCLEOTIDE SEQUENCE</scope>
    <source>
        <strain evidence="2 4">I ESC-2004</strain>
    </source>
</reference>
<gene>
    <name evidence="2" type="ORF">CAPTEDRAFT_93822</name>
</gene>
<dbReference type="HOGENOM" id="CLU_068137_1_0_1"/>
<keyword evidence="4" id="KW-1185">Reference proteome</keyword>
<dbReference type="Proteomes" id="UP000014760">
    <property type="component" value="Unassembled WGS sequence"/>
</dbReference>
<proteinExistence type="predicted"/>
<dbReference type="OrthoDB" id="10059103at2759"/>
<feature type="transmembrane region" description="Helical" evidence="1">
    <location>
        <begin position="58"/>
        <end position="77"/>
    </location>
</feature>
<dbReference type="SUPFAM" id="SSF51197">
    <property type="entry name" value="Clavaminate synthase-like"/>
    <property type="match status" value="1"/>
</dbReference>
<dbReference type="EMBL" id="AMQN01012194">
    <property type="status" value="NOT_ANNOTATED_CDS"/>
    <property type="molecule type" value="Genomic_DNA"/>
</dbReference>
<reference evidence="3" key="3">
    <citation type="submission" date="2015-06" db="UniProtKB">
        <authorList>
            <consortium name="EnsemblMetazoa"/>
        </authorList>
    </citation>
    <scope>IDENTIFICATION</scope>
</reference>
<sequence length="345" mass="39538">MESKKKPSTLEEKIALIDQEIRTLHEFCVNKGYTTLKVEREASPLLGAIRNAKRKEQAALAGKVAVVVVIFAVLLRLDPIYRLLLMIGRLTSIQMLAVWDWTVLYSSPCFIPNPYFQGLTLTKDDCELCENLVNIPRRENLSQIIMAEDFLKRDVPVIVTDAMEHWPARDIFTIEFINQLYQDEAGLNDILPCMFSSNVRVRYGNVKSVLSRAVLQQISNWYAHWSNCEKGAGKVLRQFYRRPYFLPPMVELAESNWLMLASRYKPKNFKQLDIALPMMYLGQFKGESKVRLTPRNPCNSTCSTLYTTLHEGEILVLTDLMWSLDYMPIATNEAIAFATGGFFDS</sequence>
<dbReference type="EnsemblMetazoa" id="CapteT93822">
    <property type="protein sequence ID" value="CapteP93822"/>
    <property type="gene ID" value="CapteG93822"/>
</dbReference>
<dbReference type="OMA" id="ETLWENC"/>